<name>A0A0R1HR71_9LACO</name>
<dbReference type="PROSITE" id="PS50977">
    <property type="entry name" value="HTH_TETR_2"/>
    <property type="match status" value="1"/>
</dbReference>
<dbReference type="AlphaFoldDB" id="A0A0R1HR71"/>
<evidence type="ECO:0000256" key="1">
    <source>
        <dbReference type="ARBA" id="ARBA00023125"/>
    </source>
</evidence>
<dbReference type="STRING" id="1302272.FC96_GL001248"/>
<gene>
    <name evidence="4" type="ORF">FC96_GL001248</name>
</gene>
<dbReference type="Proteomes" id="UP000050911">
    <property type="component" value="Unassembled WGS sequence"/>
</dbReference>
<dbReference type="Gene3D" id="1.10.357.10">
    <property type="entry name" value="Tetracycline Repressor, domain 2"/>
    <property type="match status" value="1"/>
</dbReference>
<keyword evidence="1 2" id="KW-0238">DNA-binding</keyword>
<dbReference type="GO" id="GO:0003700">
    <property type="term" value="F:DNA-binding transcription factor activity"/>
    <property type="evidence" value="ECO:0007669"/>
    <property type="project" value="TreeGrafter"/>
</dbReference>
<dbReference type="InterPro" id="IPR001647">
    <property type="entry name" value="HTH_TetR"/>
</dbReference>
<sequence>MRRGFNGTSTRDIAKVANITQPALYSHFADKEVIFIAVISEVGEMIREKISALNASSTQMSTSAHLEAITNVLTEAHPRDVYTVIHSSFAYLKPENQRQLGIIFGRDYLAPIEAFFAEDAVELRGQLTAKQAAEFYMTSLSPLFGSFHRLGGAEMTQEENVRLLLDLILHGITTPE</sequence>
<keyword evidence="5" id="KW-1185">Reference proteome</keyword>
<dbReference type="EMBL" id="AZCX01000002">
    <property type="protein sequence ID" value="KRK48927.1"/>
    <property type="molecule type" value="Genomic_DNA"/>
</dbReference>
<dbReference type="InterPro" id="IPR050109">
    <property type="entry name" value="HTH-type_TetR-like_transc_reg"/>
</dbReference>
<feature type="domain" description="HTH tetR-type" evidence="3">
    <location>
        <begin position="1"/>
        <end position="46"/>
    </location>
</feature>
<dbReference type="GO" id="GO:0000976">
    <property type="term" value="F:transcription cis-regulatory region binding"/>
    <property type="evidence" value="ECO:0007669"/>
    <property type="project" value="TreeGrafter"/>
</dbReference>
<comment type="caution">
    <text evidence="4">The sequence shown here is derived from an EMBL/GenBank/DDBJ whole genome shotgun (WGS) entry which is preliminary data.</text>
</comment>
<accession>A0A0R1HR71</accession>
<reference evidence="4 5" key="1">
    <citation type="journal article" date="2015" name="Genome Announc.">
        <title>Expanding the biotechnology potential of lactobacilli through comparative genomics of 213 strains and associated genera.</title>
        <authorList>
            <person name="Sun Z."/>
            <person name="Harris H.M."/>
            <person name="McCann A."/>
            <person name="Guo C."/>
            <person name="Argimon S."/>
            <person name="Zhang W."/>
            <person name="Yang X."/>
            <person name="Jeffery I.B."/>
            <person name="Cooney J.C."/>
            <person name="Kagawa T.F."/>
            <person name="Liu W."/>
            <person name="Song Y."/>
            <person name="Salvetti E."/>
            <person name="Wrobel A."/>
            <person name="Rasinkangas P."/>
            <person name="Parkhill J."/>
            <person name="Rea M.C."/>
            <person name="O'Sullivan O."/>
            <person name="Ritari J."/>
            <person name="Douillard F.P."/>
            <person name="Paul Ross R."/>
            <person name="Yang R."/>
            <person name="Briner A.E."/>
            <person name="Felis G.E."/>
            <person name="de Vos W.M."/>
            <person name="Barrangou R."/>
            <person name="Klaenhammer T.R."/>
            <person name="Caufield P.W."/>
            <person name="Cui Y."/>
            <person name="Zhang H."/>
            <person name="O'Toole P.W."/>
        </authorList>
    </citation>
    <scope>NUCLEOTIDE SEQUENCE [LARGE SCALE GENOMIC DNA]</scope>
    <source>
        <strain evidence="4 5">JCM 15530</strain>
    </source>
</reference>
<dbReference type="PANTHER" id="PTHR30055">
    <property type="entry name" value="HTH-TYPE TRANSCRIPTIONAL REGULATOR RUTR"/>
    <property type="match status" value="1"/>
</dbReference>
<dbReference type="Pfam" id="PF00440">
    <property type="entry name" value="TetR_N"/>
    <property type="match status" value="1"/>
</dbReference>
<evidence type="ECO:0000259" key="3">
    <source>
        <dbReference type="PROSITE" id="PS50977"/>
    </source>
</evidence>
<evidence type="ECO:0000256" key="2">
    <source>
        <dbReference type="PROSITE-ProRule" id="PRU00335"/>
    </source>
</evidence>
<evidence type="ECO:0000313" key="5">
    <source>
        <dbReference type="Proteomes" id="UP000050911"/>
    </source>
</evidence>
<organism evidence="4 5">
    <name type="scientific">Secundilactobacillus kimchicus JCM 15530</name>
    <dbReference type="NCBI Taxonomy" id="1302272"/>
    <lineage>
        <taxon>Bacteria</taxon>
        <taxon>Bacillati</taxon>
        <taxon>Bacillota</taxon>
        <taxon>Bacilli</taxon>
        <taxon>Lactobacillales</taxon>
        <taxon>Lactobacillaceae</taxon>
        <taxon>Secundilactobacillus</taxon>
    </lineage>
</organism>
<dbReference type="InterPro" id="IPR023772">
    <property type="entry name" value="DNA-bd_HTH_TetR-type_CS"/>
</dbReference>
<dbReference type="PATRIC" id="fig|1302272.5.peg.1256"/>
<dbReference type="InterPro" id="IPR009057">
    <property type="entry name" value="Homeodomain-like_sf"/>
</dbReference>
<dbReference type="SUPFAM" id="SSF46689">
    <property type="entry name" value="Homeodomain-like"/>
    <property type="match status" value="1"/>
</dbReference>
<feature type="DNA-binding region" description="H-T-H motif" evidence="2">
    <location>
        <begin position="9"/>
        <end position="28"/>
    </location>
</feature>
<dbReference type="PROSITE" id="PS01081">
    <property type="entry name" value="HTH_TETR_1"/>
    <property type="match status" value="1"/>
</dbReference>
<protein>
    <submittedName>
        <fullName evidence="4">Transcriptional regulator</fullName>
    </submittedName>
</protein>
<dbReference type="PANTHER" id="PTHR30055:SF226">
    <property type="entry name" value="HTH-TYPE TRANSCRIPTIONAL REGULATOR PKSA"/>
    <property type="match status" value="1"/>
</dbReference>
<proteinExistence type="predicted"/>
<evidence type="ECO:0000313" key="4">
    <source>
        <dbReference type="EMBL" id="KRK48927.1"/>
    </source>
</evidence>